<dbReference type="InterPro" id="IPR016828">
    <property type="entry name" value="Alpha-L-arabinofuranosidase"/>
</dbReference>
<dbReference type="PANTHER" id="PTHR43817">
    <property type="entry name" value="GLYCOSYL HYDROLASE"/>
    <property type="match status" value="1"/>
</dbReference>
<feature type="chain" id="PRO_5041920673" evidence="8">
    <location>
        <begin position="21"/>
        <end position="341"/>
    </location>
</feature>
<evidence type="ECO:0000313" key="9">
    <source>
        <dbReference type="EMBL" id="QJB33154.1"/>
    </source>
</evidence>
<organism evidence="9 10">
    <name type="scientific">Chitinophaga oryzae</name>
    <dbReference type="NCBI Taxonomy" id="2725414"/>
    <lineage>
        <taxon>Bacteria</taxon>
        <taxon>Pseudomonadati</taxon>
        <taxon>Bacteroidota</taxon>
        <taxon>Chitinophagia</taxon>
        <taxon>Chitinophagales</taxon>
        <taxon>Chitinophagaceae</taxon>
        <taxon>Chitinophaga</taxon>
    </lineage>
</organism>
<comment type="similarity">
    <text evidence="1 7">Belongs to the glycosyl hydrolase 43 family.</text>
</comment>
<dbReference type="CDD" id="cd18820">
    <property type="entry name" value="GH43_LbAraf43-like"/>
    <property type="match status" value="1"/>
</dbReference>
<feature type="active site" description="Proton acceptor" evidence="5">
    <location>
        <position position="41"/>
    </location>
</feature>
<evidence type="ECO:0000256" key="1">
    <source>
        <dbReference type="ARBA" id="ARBA00009865"/>
    </source>
</evidence>
<evidence type="ECO:0000256" key="6">
    <source>
        <dbReference type="PIRSR" id="PIRSR606710-2"/>
    </source>
</evidence>
<dbReference type="RefSeq" id="WP_168806038.1">
    <property type="nucleotide sequence ID" value="NZ_CP051205.1"/>
</dbReference>
<dbReference type="InterPro" id="IPR006710">
    <property type="entry name" value="Glyco_hydro_43"/>
</dbReference>
<dbReference type="GO" id="GO:0005975">
    <property type="term" value="P:carbohydrate metabolic process"/>
    <property type="evidence" value="ECO:0007669"/>
    <property type="project" value="InterPro"/>
</dbReference>
<sequence length="341" mass="37635">MKGGYLFTLYLLLLTMPGFSQPAKPDTAATFTNPLLPGGPDPWVIQDKGIYYYMATTGRNITIRKTKAMSALAAAPATVVWTPPSQGPDARDIWAPELHRLDGKWYLYYTAGSSDSVHPQHTFVLENTAADPTTGTWVSKGQVRDMAADDFAIDGTVFSYKGQRYFIWSGHNGKDNVQRLYIARMKNPWTLVSGRVEIAAPQYPWEKNGINEGPEILLNQQKDVFLVFSVSGCWTDDYALGLLRLKKDADPMVAANWTKMPEPILTGKPENGAFSPGHNGFFKSANGKEDWIIYHANSRAGQGCGGQRNPRMQPLAWDRNGLPVIGEPVKIGVAQRKPGGE</sequence>
<evidence type="ECO:0000256" key="5">
    <source>
        <dbReference type="PIRSR" id="PIRSR606710-1"/>
    </source>
</evidence>
<proteinExistence type="inferred from homology"/>
<evidence type="ECO:0000313" key="10">
    <source>
        <dbReference type="Proteomes" id="UP000502421"/>
    </source>
</evidence>
<reference evidence="10" key="1">
    <citation type="submission" date="2020-04" db="EMBL/GenBank/DDBJ databases">
        <authorList>
            <person name="Kittiwongwattana C."/>
        </authorList>
    </citation>
    <scope>NUCLEOTIDE SEQUENCE [LARGE SCALE GENOMIC DNA]</scope>
    <source>
        <strain evidence="10">1310</strain>
    </source>
</reference>
<dbReference type="PANTHER" id="PTHR43817:SF1">
    <property type="entry name" value="HYDROLASE, FAMILY 43, PUTATIVE (AFU_ORTHOLOGUE AFUA_3G01660)-RELATED"/>
    <property type="match status" value="1"/>
</dbReference>
<dbReference type="Gene3D" id="2.115.10.20">
    <property type="entry name" value="Glycosyl hydrolase domain, family 43"/>
    <property type="match status" value="1"/>
</dbReference>
<keyword evidence="2 8" id="KW-0732">Signal</keyword>
<dbReference type="InterPro" id="IPR023296">
    <property type="entry name" value="Glyco_hydro_beta-prop_sf"/>
</dbReference>
<evidence type="ECO:0000256" key="7">
    <source>
        <dbReference type="RuleBase" id="RU361187"/>
    </source>
</evidence>
<protein>
    <submittedName>
        <fullName evidence="9">Glycoside hydrolase family 43 protein</fullName>
    </submittedName>
</protein>
<evidence type="ECO:0000256" key="3">
    <source>
        <dbReference type="ARBA" id="ARBA00022801"/>
    </source>
</evidence>
<evidence type="ECO:0000256" key="8">
    <source>
        <dbReference type="SAM" id="SignalP"/>
    </source>
</evidence>
<evidence type="ECO:0000256" key="2">
    <source>
        <dbReference type="ARBA" id="ARBA00022729"/>
    </source>
</evidence>
<dbReference type="PIRSF" id="PIRSF025414">
    <property type="entry name" value="Alpha-L-arabinofuranosidase"/>
    <property type="match status" value="1"/>
</dbReference>
<feature type="signal peptide" evidence="8">
    <location>
        <begin position="1"/>
        <end position="20"/>
    </location>
</feature>
<feature type="active site" description="Proton donor" evidence="5">
    <location>
        <position position="212"/>
    </location>
</feature>
<gene>
    <name evidence="9" type="ORF">HF329_18260</name>
</gene>
<feature type="site" description="Important for catalytic activity, responsible for pKa modulation of the active site Glu and correct orientation of both the proton donor and substrate" evidence="6">
    <location>
        <position position="154"/>
    </location>
</feature>
<dbReference type="AlphaFoldDB" id="A0AAE6ZKN2"/>
<evidence type="ECO:0000256" key="4">
    <source>
        <dbReference type="ARBA" id="ARBA00023295"/>
    </source>
</evidence>
<dbReference type="SUPFAM" id="SSF75005">
    <property type="entry name" value="Arabinanase/levansucrase/invertase"/>
    <property type="match status" value="1"/>
</dbReference>
<dbReference type="Proteomes" id="UP000502421">
    <property type="component" value="Chromosome"/>
</dbReference>
<dbReference type="Pfam" id="PF04616">
    <property type="entry name" value="Glyco_hydro_43"/>
    <property type="match status" value="1"/>
</dbReference>
<keyword evidence="3 7" id="KW-0378">Hydrolase</keyword>
<accession>A0AAE6ZKN2</accession>
<dbReference type="EMBL" id="CP051205">
    <property type="protein sequence ID" value="QJB33154.1"/>
    <property type="molecule type" value="Genomic_DNA"/>
</dbReference>
<dbReference type="KEGG" id="coy:HF329_18260"/>
<keyword evidence="4 7" id="KW-0326">Glycosidase</keyword>
<dbReference type="GO" id="GO:0004553">
    <property type="term" value="F:hydrolase activity, hydrolyzing O-glycosyl compounds"/>
    <property type="evidence" value="ECO:0007669"/>
    <property type="project" value="InterPro"/>
</dbReference>
<name>A0AAE6ZKN2_9BACT</name>